<evidence type="ECO:0000256" key="1">
    <source>
        <dbReference type="PROSITE-ProRule" id="PRU00283"/>
    </source>
</evidence>
<evidence type="ECO:0000256" key="2">
    <source>
        <dbReference type="SAM" id="MobiDB-lite"/>
    </source>
</evidence>
<dbReference type="RefSeq" id="XP_044548209.1">
    <property type="nucleotide sequence ID" value="XM_044694825.1"/>
</dbReference>
<evidence type="ECO:0000259" key="3">
    <source>
        <dbReference type="PROSITE" id="PS50067"/>
    </source>
</evidence>
<evidence type="ECO:0000313" key="4">
    <source>
        <dbReference type="EMBL" id="KAG2382530.1"/>
    </source>
</evidence>
<dbReference type="Gene3D" id="3.40.850.10">
    <property type="entry name" value="Kinesin motor domain"/>
    <property type="match status" value="2"/>
</dbReference>
<dbReference type="PRINTS" id="PR00380">
    <property type="entry name" value="KINESINHEAVY"/>
</dbReference>
<dbReference type="InterPro" id="IPR001752">
    <property type="entry name" value="Kinesin_motor_dom"/>
</dbReference>
<dbReference type="EMBL" id="PYSW02000023">
    <property type="protein sequence ID" value="KAG2382530.1"/>
    <property type="molecule type" value="Genomic_DNA"/>
</dbReference>
<dbReference type="AlphaFoldDB" id="A0AA88GR32"/>
<protein>
    <recommendedName>
        <fullName evidence="3">Kinesin motor domain-containing protein</fullName>
    </recommendedName>
</protein>
<evidence type="ECO:0000313" key="5">
    <source>
        <dbReference type="Proteomes" id="UP000816034"/>
    </source>
</evidence>
<dbReference type="GO" id="GO:0005871">
    <property type="term" value="C:kinesin complex"/>
    <property type="evidence" value="ECO:0007669"/>
    <property type="project" value="TreeGrafter"/>
</dbReference>
<dbReference type="GO" id="GO:0016887">
    <property type="term" value="F:ATP hydrolysis activity"/>
    <property type="evidence" value="ECO:0007669"/>
    <property type="project" value="TreeGrafter"/>
</dbReference>
<feature type="domain" description="Kinesin motor" evidence="3">
    <location>
        <begin position="369"/>
        <end position="738"/>
    </location>
</feature>
<feature type="compositionally biased region" description="Basic and acidic residues" evidence="2">
    <location>
        <begin position="10"/>
        <end position="27"/>
    </location>
</feature>
<dbReference type="GeneID" id="68097565"/>
<dbReference type="InterPro" id="IPR036961">
    <property type="entry name" value="Kinesin_motor_dom_sf"/>
</dbReference>
<dbReference type="Pfam" id="PF00225">
    <property type="entry name" value="Kinesin"/>
    <property type="match status" value="2"/>
</dbReference>
<keyword evidence="1" id="KW-0505">Motor protein</keyword>
<accession>A0AA88GR32</accession>
<name>A0AA88GR32_NAELO</name>
<feature type="compositionally biased region" description="Low complexity" evidence="2">
    <location>
        <begin position="35"/>
        <end position="48"/>
    </location>
</feature>
<feature type="compositionally biased region" description="Basic and acidic residues" evidence="2">
    <location>
        <begin position="58"/>
        <end position="68"/>
    </location>
</feature>
<keyword evidence="1" id="KW-0067">ATP-binding</keyword>
<dbReference type="GO" id="GO:0008017">
    <property type="term" value="F:microtubule binding"/>
    <property type="evidence" value="ECO:0007669"/>
    <property type="project" value="InterPro"/>
</dbReference>
<comment type="similarity">
    <text evidence="1">Belongs to the TRAFAC class myosin-kinesin ATPase superfamily. Kinesin family.</text>
</comment>
<feature type="region of interest" description="Disordered" evidence="2">
    <location>
        <begin position="1"/>
        <end position="68"/>
    </location>
</feature>
<dbReference type="PROSITE" id="PS50067">
    <property type="entry name" value="KINESIN_MOTOR_2"/>
    <property type="match status" value="1"/>
</dbReference>
<keyword evidence="5" id="KW-1185">Reference proteome</keyword>
<dbReference type="InterPro" id="IPR027417">
    <property type="entry name" value="P-loop_NTPase"/>
</dbReference>
<dbReference type="SUPFAM" id="SSF52540">
    <property type="entry name" value="P-loop containing nucleoside triphosphate hydrolases"/>
    <property type="match status" value="1"/>
</dbReference>
<gene>
    <name evidence="4" type="ORF">C9374_005110</name>
</gene>
<feature type="binding site" evidence="1">
    <location>
        <begin position="500"/>
        <end position="507"/>
    </location>
    <ligand>
        <name>ATP</name>
        <dbReference type="ChEBI" id="CHEBI:30616"/>
    </ligand>
</feature>
<sequence>MSLNVFHESSLSKDPENVQQHGQDDQSKALTIFNESGGSQEEGLSSDEFMTVSSSPEQPRDEPFDGLALEHGDDEIFREDFQSMLSFASPIPMMAVDDKDSSLHFPKTFLSNSPHENHHSEFFIQKSEDPLTGYETPVNRECNNNLSDCSAILHAFSANSQWSDVPLSELPGFKTPLKFITPPVKKFIILPDSAPRNVISTLVLSKDFSSTTKRKSLKVKKMNISGNALRFTPNCEDNHYCQSAQNDQTSSTAIIVPNEDQHDKSSGIFSSLKELQYYGENKSTEEDSSVCCHLCRCKDAEIHSLKEQLEDQISKYNLLLKEYDLLKELYEKTESTSDTSSVNSLTSSQSSDSARKVLRNVISFDNVKFIKLYCRVRNFTCEELEEISKIVSVDTNCCNHLSQLVRHTTGDECNSESSFSPQTEQSLPVLTTDDSKVVIRKYLNNTMSGVGSKMSKYEFHFDKVFGYNSDNSQVTESLSTFINRVIDDEPQQRLTIMAYGATGSGKTFTIQAIMNYVKPMIFSKLQSKIVQSIHFNCFEVYNEQIVLLMNTEADQFKLVQNENELEKLIQSSHNKRKCAETEFNKRSSRSHCIYRFKVCFDENDQDYCNILNIVDLAGSERLSSDEFLQTQLNTSQNNTPRSRDVNKEEALKGLKKIRNTETVNINKSLSVLSQVIKSLAQGSKFINYRDSTLTKILKHDLSQVALVVNLKPPTKIKDKTEVERIVNSLTFAKKANAFEISNFK</sequence>
<proteinExistence type="inferred from homology"/>
<dbReference type="PANTHER" id="PTHR24115">
    <property type="entry name" value="KINESIN-RELATED"/>
    <property type="match status" value="1"/>
</dbReference>
<dbReference type="GO" id="GO:0003777">
    <property type="term" value="F:microtubule motor activity"/>
    <property type="evidence" value="ECO:0007669"/>
    <property type="project" value="InterPro"/>
</dbReference>
<comment type="caution">
    <text evidence="4">The sequence shown here is derived from an EMBL/GenBank/DDBJ whole genome shotgun (WGS) entry which is preliminary data.</text>
</comment>
<dbReference type="GO" id="GO:0005874">
    <property type="term" value="C:microtubule"/>
    <property type="evidence" value="ECO:0007669"/>
    <property type="project" value="TreeGrafter"/>
</dbReference>
<dbReference type="Proteomes" id="UP000816034">
    <property type="component" value="Unassembled WGS sequence"/>
</dbReference>
<dbReference type="InterPro" id="IPR027640">
    <property type="entry name" value="Kinesin-like_fam"/>
</dbReference>
<dbReference type="GO" id="GO:0005524">
    <property type="term" value="F:ATP binding"/>
    <property type="evidence" value="ECO:0007669"/>
    <property type="project" value="UniProtKB-UniRule"/>
</dbReference>
<dbReference type="GO" id="GO:0007018">
    <property type="term" value="P:microtubule-based movement"/>
    <property type="evidence" value="ECO:0007669"/>
    <property type="project" value="InterPro"/>
</dbReference>
<dbReference type="SMART" id="SM00129">
    <property type="entry name" value="KISc"/>
    <property type="match status" value="1"/>
</dbReference>
<reference evidence="4 5" key="1">
    <citation type="journal article" date="2018" name="BMC Genomics">
        <title>The genome of Naegleria lovaniensis, the basis for a comparative approach to unravel pathogenicity factors of the human pathogenic amoeba N. fowleri.</title>
        <authorList>
            <person name="Liechti N."/>
            <person name="Schurch N."/>
            <person name="Bruggmann R."/>
            <person name="Wittwer M."/>
        </authorList>
    </citation>
    <scope>NUCLEOTIDE SEQUENCE [LARGE SCALE GENOMIC DNA]</scope>
    <source>
        <strain evidence="4 5">ATCC 30569</strain>
    </source>
</reference>
<organism evidence="4 5">
    <name type="scientific">Naegleria lovaniensis</name>
    <name type="common">Amoeba</name>
    <dbReference type="NCBI Taxonomy" id="51637"/>
    <lineage>
        <taxon>Eukaryota</taxon>
        <taxon>Discoba</taxon>
        <taxon>Heterolobosea</taxon>
        <taxon>Tetramitia</taxon>
        <taxon>Eutetramitia</taxon>
        <taxon>Vahlkampfiidae</taxon>
        <taxon>Naegleria</taxon>
    </lineage>
</organism>
<keyword evidence="1" id="KW-0547">Nucleotide-binding</keyword>